<dbReference type="AlphaFoldDB" id="A0A508WVU0"/>
<gene>
    <name evidence="1" type="ORF">EMEDMD4_280053</name>
</gene>
<organism evidence="1">
    <name type="scientific">Sinorhizobium medicae</name>
    <dbReference type="NCBI Taxonomy" id="110321"/>
    <lineage>
        <taxon>Bacteria</taxon>
        <taxon>Pseudomonadati</taxon>
        <taxon>Pseudomonadota</taxon>
        <taxon>Alphaproteobacteria</taxon>
        <taxon>Hyphomicrobiales</taxon>
        <taxon>Rhizobiaceae</taxon>
        <taxon>Sinorhizobium/Ensifer group</taxon>
        <taxon>Sinorhizobium</taxon>
    </lineage>
</organism>
<proteinExistence type="predicted"/>
<dbReference type="EMBL" id="CABFNB010000093">
    <property type="protein sequence ID" value="VTZ61526.1"/>
    <property type="molecule type" value="Genomic_DNA"/>
</dbReference>
<evidence type="ECO:0000313" key="1">
    <source>
        <dbReference type="EMBL" id="VTZ61526.1"/>
    </source>
</evidence>
<dbReference type="Proteomes" id="UP000507954">
    <property type="component" value="Unassembled WGS sequence"/>
</dbReference>
<reference evidence="1" key="1">
    <citation type="submission" date="2019-06" db="EMBL/GenBank/DDBJ databases">
        <authorList>
            <person name="Le Quere A."/>
            <person name="Colella S."/>
        </authorList>
    </citation>
    <scope>NUCLEOTIDE SEQUENCE</scope>
    <source>
        <strain evidence="1">EmedicaeMD41</strain>
    </source>
</reference>
<accession>A0A508WVU0</accession>
<name>A0A508WVU0_9HYPH</name>
<sequence length="94" mass="10437">MASILLGTDQADIGSGHRRVHDADEITTILGRFDLKSQMQSIIRTWNGVDGNRTRHAQSRPPSRLRLRPCRSSAPCYCIGSDHPHRCAGPRDTS</sequence>
<protein>
    <submittedName>
        <fullName evidence="1">Uncharacterized protein</fullName>
    </submittedName>
</protein>